<comment type="subunit">
    <text evidence="7">Forms oligomers.</text>
</comment>
<dbReference type="GO" id="GO:0005737">
    <property type="term" value="C:cytoplasm"/>
    <property type="evidence" value="ECO:0007669"/>
    <property type="project" value="UniProtKB-UniRule"/>
</dbReference>
<dbReference type="NCBIfam" id="TIGR00242">
    <property type="entry name" value="division/cell wall cluster transcriptional repressor MraZ"/>
    <property type="match status" value="1"/>
</dbReference>
<evidence type="ECO:0000256" key="4">
    <source>
        <dbReference type="ARBA" id="ARBA00023015"/>
    </source>
</evidence>
<dbReference type="GO" id="GO:0009295">
    <property type="term" value="C:nucleoid"/>
    <property type="evidence" value="ECO:0007669"/>
    <property type="project" value="UniProtKB-SubCell"/>
</dbReference>
<dbReference type="CDD" id="cd16320">
    <property type="entry name" value="MraZ_N"/>
    <property type="match status" value="1"/>
</dbReference>
<dbReference type="InterPro" id="IPR035644">
    <property type="entry name" value="MraZ_C"/>
</dbReference>
<keyword evidence="9" id="KW-0131">Cell cycle</keyword>
<evidence type="ECO:0000313" key="11">
    <source>
        <dbReference type="Proteomes" id="UP000198559"/>
    </source>
</evidence>
<dbReference type="HAMAP" id="MF_01008">
    <property type="entry name" value="MraZ"/>
    <property type="match status" value="1"/>
</dbReference>
<keyword evidence="3" id="KW-0677">Repeat</keyword>
<evidence type="ECO:0000313" key="12">
    <source>
        <dbReference type="Proteomes" id="UP000198988"/>
    </source>
</evidence>
<dbReference type="PANTHER" id="PTHR34701">
    <property type="entry name" value="TRANSCRIPTIONAL REGULATOR MRAZ"/>
    <property type="match status" value="1"/>
</dbReference>
<dbReference type="GO" id="GO:2000143">
    <property type="term" value="P:negative regulation of DNA-templated transcription initiation"/>
    <property type="evidence" value="ECO:0007669"/>
    <property type="project" value="TreeGrafter"/>
</dbReference>
<evidence type="ECO:0000256" key="6">
    <source>
        <dbReference type="ARBA" id="ARBA00023163"/>
    </source>
</evidence>
<evidence type="ECO:0000256" key="5">
    <source>
        <dbReference type="ARBA" id="ARBA00023125"/>
    </source>
</evidence>
<dbReference type="InterPro" id="IPR003444">
    <property type="entry name" value="MraZ"/>
</dbReference>
<dbReference type="InterPro" id="IPR037914">
    <property type="entry name" value="SpoVT-AbrB_sf"/>
</dbReference>
<dbReference type="PROSITE" id="PS51740">
    <property type="entry name" value="SPOVT_ABRB"/>
    <property type="match status" value="2"/>
</dbReference>
<sequence length="150" mass="17161">MFRGVHNLTIDAKGRLKIPTRHQVQINKICEGKMVLSIHPDDPCLLLYPLKDWQTLEEKVSALPSLNIHTKRLKRKLIGHATDCELDSASRVLISVTLREYANIDKKIIMSGQGNNFEIWDEHTWHKQLANLDILSEKEDVPSSISELTL</sequence>
<dbReference type="Proteomes" id="UP000198988">
    <property type="component" value="Unassembled WGS sequence"/>
</dbReference>
<keyword evidence="5 7" id="KW-0238">DNA-binding</keyword>
<reference evidence="9" key="1">
    <citation type="submission" date="2016-06" db="EMBL/GenBank/DDBJ databases">
        <authorList>
            <person name="Olsen C.W."/>
            <person name="Carey S."/>
            <person name="Hinshaw L."/>
            <person name="Karasin A.I."/>
        </authorList>
    </citation>
    <scope>NUCLEOTIDE SEQUENCE [LARGE SCALE GENOMIC DNA]</scope>
    <source>
        <strain evidence="10">BazSymA</strain>
        <strain evidence="9">BazSymB</strain>
    </source>
</reference>
<evidence type="ECO:0000256" key="3">
    <source>
        <dbReference type="ARBA" id="ARBA00022737"/>
    </source>
</evidence>
<dbReference type="GO" id="GO:0000976">
    <property type="term" value="F:transcription cis-regulatory region binding"/>
    <property type="evidence" value="ECO:0007669"/>
    <property type="project" value="TreeGrafter"/>
</dbReference>
<keyword evidence="4 7" id="KW-0805">Transcription regulation</keyword>
<keyword evidence="6 7" id="KW-0804">Transcription</keyword>
<dbReference type="AlphaFoldDB" id="A0A1H6JDX0"/>
<evidence type="ECO:0000313" key="9">
    <source>
        <dbReference type="EMBL" id="SEH57062.1"/>
    </source>
</evidence>
<dbReference type="InterPro" id="IPR007159">
    <property type="entry name" value="SpoVT-AbrB_dom"/>
</dbReference>
<reference evidence="11 12" key="2">
    <citation type="submission" date="2016-06" db="EMBL/GenBank/DDBJ databases">
        <authorList>
            <person name="Petersen J."/>
            <person name="Sayavedra L."/>
        </authorList>
    </citation>
    <scope>NUCLEOTIDE SEQUENCE [LARGE SCALE GENOMIC DNA]</scope>
    <source>
        <strain evidence="12">BazSymA</strain>
        <strain evidence="11">BazSymB</strain>
    </source>
</reference>
<dbReference type="InterPro" id="IPR035642">
    <property type="entry name" value="MraZ_N"/>
</dbReference>
<dbReference type="SUPFAM" id="SSF89447">
    <property type="entry name" value="AbrB/MazE/MraZ-like"/>
    <property type="match status" value="1"/>
</dbReference>
<evidence type="ECO:0000313" key="10">
    <source>
        <dbReference type="EMBL" id="SEI03916.1"/>
    </source>
</evidence>
<dbReference type="PANTHER" id="PTHR34701:SF1">
    <property type="entry name" value="TRANSCRIPTIONAL REGULATOR MRAZ"/>
    <property type="match status" value="1"/>
</dbReference>
<dbReference type="RefSeq" id="WP_090718274.1">
    <property type="nucleotide sequence ID" value="NZ_CDSC02000479.1"/>
</dbReference>
<organism evidence="9 11">
    <name type="scientific">Bathymodiolus azoricus thioautotrophic gill symbiont</name>
    <dbReference type="NCBI Taxonomy" id="235205"/>
    <lineage>
        <taxon>Bacteria</taxon>
        <taxon>Pseudomonadati</taxon>
        <taxon>Pseudomonadota</taxon>
        <taxon>Gammaproteobacteria</taxon>
        <taxon>sulfur-oxidizing symbionts</taxon>
    </lineage>
</organism>
<dbReference type="InterPro" id="IPR020603">
    <property type="entry name" value="MraZ_dom"/>
</dbReference>
<dbReference type="Pfam" id="PF02381">
    <property type="entry name" value="MraZ"/>
    <property type="match status" value="2"/>
</dbReference>
<gene>
    <name evidence="7" type="primary">mraZ</name>
    <name evidence="10" type="ORF">BAZSYMA_ACONTIG04577_3</name>
    <name evidence="9" type="ORF">BAZSYMB_SCAFFOLD00004_4</name>
</gene>
<evidence type="ECO:0000259" key="8">
    <source>
        <dbReference type="PROSITE" id="PS51740"/>
    </source>
</evidence>
<name>A0A1H6JDX0_9GAMM</name>
<dbReference type="OrthoDB" id="9807753at2"/>
<dbReference type="InterPro" id="IPR038619">
    <property type="entry name" value="MraZ_sf"/>
</dbReference>
<comment type="similarity">
    <text evidence="7">Belongs to the MraZ family.</text>
</comment>
<feature type="domain" description="SpoVT-AbrB" evidence="8">
    <location>
        <begin position="81"/>
        <end position="124"/>
    </location>
</feature>
<dbReference type="CDD" id="cd16321">
    <property type="entry name" value="MraZ_C"/>
    <property type="match status" value="1"/>
</dbReference>
<evidence type="ECO:0000256" key="2">
    <source>
        <dbReference type="ARBA" id="ARBA00022490"/>
    </source>
</evidence>
<protein>
    <recommendedName>
        <fullName evidence="1 7">Transcriptional regulator MraZ</fullName>
    </recommendedName>
</protein>
<evidence type="ECO:0000256" key="7">
    <source>
        <dbReference type="HAMAP-Rule" id="MF_01008"/>
    </source>
</evidence>
<dbReference type="EMBL" id="CVUD02000032">
    <property type="protein sequence ID" value="SEH57062.1"/>
    <property type="molecule type" value="Genomic_DNA"/>
</dbReference>
<dbReference type="Proteomes" id="UP000198559">
    <property type="component" value="Unassembled WGS sequence"/>
</dbReference>
<dbReference type="STRING" id="235205.BAZSYMB_SCAFFOLD00004_4"/>
<accession>A0A1H6JDX0</accession>
<dbReference type="GO" id="GO:0051301">
    <property type="term" value="P:cell division"/>
    <property type="evidence" value="ECO:0007669"/>
    <property type="project" value="UniProtKB-KW"/>
</dbReference>
<keyword evidence="2 7" id="KW-0963">Cytoplasm</keyword>
<dbReference type="EMBL" id="CDSC02000479">
    <property type="protein sequence ID" value="SEI03916.1"/>
    <property type="molecule type" value="Genomic_DNA"/>
</dbReference>
<proteinExistence type="inferred from homology"/>
<comment type="subcellular location">
    <subcellularLocation>
        <location evidence="7">Cytoplasm</location>
        <location evidence="7">Nucleoid</location>
    </subcellularLocation>
</comment>
<dbReference type="Gene3D" id="3.40.1550.20">
    <property type="entry name" value="Transcriptional regulator MraZ domain"/>
    <property type="match status" value="1"/>
</dbReference>
<keyword evidence="9" id="KW-0132">Cell division</keyword>
<dbReference type="GO" id="GO:0003700">
    <property type="term" value="F:DNA-binding transcription factor activity"/>
    <property type="evidence" value="ECO:0007669"/>
    <property type="project" value="UniProtKB-UniRule"/>
</dbReference>
<feature type="domain" description="SpoVT-AbrB" evidence="8">
    <location>
        <begin position="5"/>
        <end position="52"/>
    </location>
</feature>
<evidence type="ECO:0000256" key="1">
    <source>
        <dbReference type="ARBA" id="ARBA00013860"/>
    </source>
</evidence>